<dbReference type="KEGG" id="brh:RBRH_04068"/>
<proteinExistence type="predicted"/>
<sequence length="32" mass="3486">MRYRNDSARYVVPANGGIDKVKHTPSIAKGPS</sequence>
<reference evidence="1 2" key="1">
    <citation type="journal article" date="2011" name="J. Bacteriol.">
        <title>Complete genome sequence of Burkholderia rhizoxinica, an endosymbiont of Rhizopus microsporus.</title>
        <authorList>
            <person name="Lackner G."/>
            <person name="Moebius N."/>
            <person name="Partida-Martinez L."/>
            <person name="Hertweck C."/>
        </authorList>
    </citation>
    <scope>NUCLEOTIDE SEQUENCE [LARGE SCALE GENOMIC DNA]</scope>
    <source>
        <strain evidence="2">DSM 19002 / CIP 109453 / HKI 454</strain>
    </source>
</reference>
<dbReference type="STRING" id="882378.RBRH_04068"/>
<protein>
    <submittedName>
        <fullName evidence="1">Uncharacterized protein</fullName>
    </submittedName>
</protein>
<dbReference type="HOGENOM" id="CLU_3388536_0_0_4"/>
<gene>
    <name evidence="1" type="ordered locus">RBRH_04068</name>
</gene>
<evidence type="ECO:0000313" key="1">
    <source>
        <dbReference type="EMBL" id="CBW73612.1"/>
    </source>
</evidence>
<organism evidence="1 2">
    <name type="scientific">Mycetohabitans rhizoxinica (strain DSM 19002 / CIP 109453 / HKI 454)</name>
    <name type="common">Paraburkholderia rhizoxinica</name>
    <dbReference type="NCBI Taxonomy" id="882378"/>
    <lineage>
        <taxon>Bacteria</taxon>
        <taxon>Pseudomonadati</taxon>
        <taxon>Pseudomonadota</taxon>
        <taxon>Betaproteobacteria</taxon>
        <taxon>Burkholderiales</taxon>
        <taxon>Burkholderiaceae</taxon>
        <taxon>Mycetohabitans</taxon>
    </lineage>
</organism>
<dbReference type="Proteomes" id="UP000007437">
    <property type="component" value="Chromosome"/>
</dbReference>
<accession>E5AKE0</accession>
<dbReference type="EMBL" id="FR687359">
    <property type="protein sequence ID" value="CBW73612.1"/>
    <property type="molecule type" value="Genomic_DNA"/>
</dbReference>
<evidence type="ECO:0000313" key="2">
    <source>
        <dbReference type="Proteomes" id="UP000007437"/>
    </source>
</evidence>
<dbReference type="AlphaFoldDB" id="E5AKE0"/>
<name>E5AKE0_MYCRK</name>